<name>A0A7W4VP65_9HYPH</name>
<dbReference type="InterPro" id="IPR036388">
    <property type="entry name" value="WH-like_DNA-bd_sf"/>
</dbReference>
<sequence>MDERQASVDQLLKKEILNHVDPSLFGMIMLSLRQVEALVWVAQLGTFERAAARLNTTQSAISKRMNELEATVGFALFDRSQRGSKLTQRGEEVLEIARKMLELRDEVAAIKSGSRARIQRRVRIGVTELTAITWLPQLIFAIQERYPGITIDLEVSSSRTLYESLQSGQLDIIVCPDVFNEPNVKTVHLAKVDFGWMEKPGFTGQSRVLPVQELVSYPLLLQGGRSGAGSHLAKWLLSERLVFERVLITDSLMAVVGMTVSGLGISHLPRLCFKHLIDDGRLRIIDTKPLLPEIPYLAIFRQDHPSQFIGALAELMRELCDFSEGLAKP</sequence>
<proteinExistence type="inferred from homology"/>
<dbReference type="InterPro" id="IPR005119">
    <property type="entry name" value="LysR_subst-bd"/>
</dbReference>
<dbReference type="Pfam" id="PF00126">
    <property type="entry name" value="HTH_1"/>
    <property type="match status" value="1"/>
</dbReference>
<keyword evidence="2" id="KW-0805">Transcription regulation</keyword>
<gene>
    <name evidence="6" type="ORF">FHR70_003845</name>
</gene>
<dbReference type="InterPro" id="IPR036390">
    <property type="entry name" value="WH_DNA-bd_sf"/>
</dbReference>
<evidence type="ECO:0000256" key="2">
    <source>
        <dbReference type="ARBA" id="ARBA00023015"/>
    </source>
</evidence>
<dbReference type="GO" id="GO:0000976">
    <property type="term" value="F:transcription cis-regulatory region binding"/>
    <property type="evidence" value="ECO:0007669"/>
    <property type="project" value="TreeGrafter"/>
</dbReference>
<dbReference type="SUPFAM" id="SSF53850">
    <property type="entry name" value="Periplasmic binding protein-like II"/>
    <property type="match status" value="1"/>
</dbReference>
<dbReference type="PROSITE" id="PS50931">
    <property type="entry name" value="HTH_LYSR"/>
    <property type="match status" value="1"/>
</dbReference>
<dbReference type="SUPFAM" id="SSF46785">
    <property type="entry name" value="Winged helix' DNA-binding domain"/>
    <property type="match status" value="1"/>
</dbReference>
<dbReference type="PRINTS" id="PR00039">
    <property type="entry name" value="HTHLYSR"/>
</dbReference>
<reference evidence="6 7" key="1">
    <citation type="submission" date="2020-08" db="EMBL/GenBank/DDBJ databases">
        <title>The Agave Microbiome: Exploring the role of microbial communities in plant adaptations to desert environments.</title>
        <authorList>
            <person name="Partida-Martinez L.P."/>
        </authorList>
    </citation>
    <scope>NUCLEOTIDE SEQUENCE [LARGE SCALE GENOMIC DNA]</scope>
    <source>
        <strain evidence="6 7">AT3.9</strain>
    </source>
</reference>
<dbReference type="PANTHER" id="PTHR30126">
    <property type="entry name" value="HTH-TYPE TRANSCRIPTIONAL REGULATOR"/>
    <property type="match status" value="1"/>
</dbReference>
<evidence type="ECO:0000256" key="4">
    <source>
        <dbReference type="ARBA" id="ARBA00023163"/>
    </source>
</evidence>
<comment type="caution">
    <text evidence="6">The sequence shown here is derived from an EMBL/GenBank/DDBJ whole genome shotgun (WGS) entry which is preliminary data.</text>
</comment>
<evidence type="ECO:0000259" key="5">
    <source>
        <dbReference type="PROSITE" id="PS50931"/>
    </source>
</evidence>
<dbReference type="CDD" id="cd05466">
    <property type="entry name" value="PBP2_LTTR_substrate"/>
    <property type="match status" value="1"/>
</dbReference>
<keyword evidence="7" id="KW-1185">Reference proteome</keyword>
<dbReference type="Gene3D" id="3.40.190.10">
    <property type="entry name" value="Periplasmic binding protein-like II"/>
    <property type="match status" value="2"/>
</dbReference>
<dbReference type="InterPro" id="IPR000847">
    <property type="entry name" value="LysR_HTH_N"/>
</dbReference>
<comment type="similarity">
    <text evidence="1">Belongs to the LysR transcriptional regulatory family.</text>
</comment>
<evidence type="ECO:0000256" key="3">
    <source>
        <dbReference type="ARBA" id="ARBA00023125"/>
    </source>
</evidence>
<evidence type="ECO:0000256" key="1">
    <source>
        <dbReference type="ARBA" id="ARBA00009437"/>
    </source>
</evidence>
<protein>
    <submittedName>
        <fullName evidence="6">DNA-binding transcriptional LysR family regulator</fullName>
    </submittedName>
</protein>
<dbReference type="EMBL" id="JACHWB010000006">
    <property type="protein sequence ID" value="MBB3020757.1"/>
    <property type="molecule type" value="Genomic_DNA"/>
</dbReference>
<accession>A0A7W4VP65</accession>
<dbReference type="Gene3D" id="1.10.10.10">
    <property type="entry name" value="Winged helix-like DNA-binding domain superfamily/Winged helix DNA-binding domain"/>
    <property type="match status" value="1"/>
</dbReference>
<keyword evidence="3 6" id="KW-0238">DNA-binding</keyword>
<dbReference type="Proteomes" id="UP000532010">
    <property type="component" value="Unassembled WGS sequence"/>
</dbReference>
<organism evidence="6 7">
    <name type="scientific">Microvirga lupini</name>
    <dbReference type="NCBI Taxonomy" id="420324"/>
    <lineage>
        <taxon>Bacteria</taxon>
        <taxon>Pseudomonadati</taxon>
        <taxon>Pseudomonadota</taxon>
        <taxon>Alphaproteobacteria</taxon>
        <taxon>Hyphomicrobiales</taxon>
        <taxon>Methylobacteriaceae</taxon>
        <taxon>Microvirga</taxon>
    </lineage>
</organism>
<dbReference type="RefSeq" id="WP_246408296.1">
    <property type="nucleotide sequence ID" value="NZ_JACHWB010000006.1"/>
</dbReference>
<dbReference type="Pfam" id="PF03466">
    <property type="entry name" value="LysR_substrate"/>
    <property type="match status" value="1"/>
</dbReference>
<dbReference type="PANTHER" id="PTHR30126:SF77">
    <property type="entry name" value="TRANSCRIPTIONAL REGULATORY PROTEIN"/>
    <property type="match status" value="1"/>
</dbReference>
<feature type="domain" description="HTH lysR-type" evidence="5">
    <location>
        <begin position="30"/>
        <end position="87"/>
    </location>
</feature>
<dbReference type="GO" id="GO:0003700">
    <property type="term" value="F:DNA-binding transcription factor activity"/>
    <property type="evidence" value="ECO:0007669"/>
    <property type="project" value="InterPro"/>
</dbReference>
<keyword evidence="4" id="KW-0804">Transcription</keyword>
<evidence type="ECO:0000313" key="7">
    <source>
        <dbReference type="Proteomes" id="UP000532010"/>
    </source>
</evidence>
<evidence type="ECO:0000313" key="6">
    <source>
        <dbReference type="EMBL" id="MBB3020757.1"/>
    </source>
</evidence>
<dbReference type="AlphaFoldDB" id="A0A7W4VP65"/>